<evidence type="ECO:0000313" key="10">
    <source>
        <dbReference type="Proteomes" id="UP000198571"/>
    </source>
</evidence>
<name>A0A1H9NUM3_9BACI</name>
<feature type="transmembrane region" description="Helical" evidence="7">
    <location>
        <begin position="215"/>
        <end position="234"/>
    </location>
</feature>
<dbReference type="Proteomes" id="UP000198571">
    <property type="component" value="Unassembled WGS sequence"/>
</dbReference>
<evidence type="ECO:0000313" key="9">
    <source>
        <dbReference type="EMBL" id="SER39734.1"/>
    </source>
</evidence>
<keyword evidence="6 7" id="KW-0472">Membrane</keyword>
<feature type="domain" description="EamA" evidence="8">
    <location>
        <begin position="151"/>
        <end position="288"/>
    </location>
</feature>
<keyword evidence="5 7" id="KW-1133">Transmembrane helix</keyword>
<comment type="similarity">
    <text evidence="2">Belongs to the EamA transporter family.</text>
</comment>
<keyword evidence="10" id="KW-1185">Reference proteome</keyword>
<dbReference type="EMBL" id="FOGT01000001">
    <property type="protein sequence ID" value="SER39734.1"/>
    <property type="molecule type" value="Genomic_DNA"/>
</dbReference>
<dbReference type="OrthoDB" id="9805239at2"/>
<proteinExistence type="inferred from homology"/>
<feature type="transmembrane region" description="Helical" evidence="7">
    <location>
        <begin position="246"/>
        <end position="265"/>
    </location>
</feature>
<accession>A0A1H9NUM3</accession>
<keyword evidence="3" id="KW-1003">Cell membrane</keyword>
<keyword evidence="4 7" id="KW-0812">Transmembrane</keyword>
<dbReference type="InterPro" id="IPR000620">
    <property type="entry name" value="EamA_dom"/>
</dbReference>
<feature type="transmembrane region" description="Helical" evidence="7">
    <location>
        <begin position="151"/>
        <end position="169"/>
    </location>
</feature>
<feature type="transmembrane region" description="Helical" evidence="7">
    <location>
        <begin position="94"/>
        <end position="113"/>
    </location>
</feature>
<dbReference type="InterPro" id="IPR050638">
    <property type="entry name" value="AA-Vitamin_Transporters"/>
</dbReference>
<dbReference type="Pfam" id="PF00892">
    <property type="entry name" value="EamA"/>
    <property type="match status" value="2"/>
</dbReference>
<dbReference type="RefSeq" id="WP_093046973.1">
    <property type="nucleotide sequence ID" value="NZ_FOGT01000001.1"/>
</dbReference>
<feature type="transmembrane region" description="Helical" evidence="7">
    <location>
        <begin position="271"/>
        <end position="291"/>
    </location>
</feature>
<evidence type="ECO:0000256" key="3">
    <source>
        <dbReference type="ARBA" id="ARBA00022475"/>
    </source>
</evidence>
<organism evidence="9 10">
    <name type="scientific">Salipaludibacillus aurantiacus</name>
    <dbReference type="NCBI Taxonomy" id="1601833"/>
    <lineage>
        <taxon>Bacteria</taxon>
        <taxon>Bacillati</taxon>
        <taxon>Bacillota</taxon>
        <taxon>Bacilli</taxon>
        <taxon>Bacillales</taxon>
        <taxon>Bacillaceae</taxon>
    </lineage>
</organism>
<evidence type="ECO:0000256" key="7">
    <source>
        <dbReference type="SAM" id="Phobius"/>
    </source>
</evidence>
<evidence type="ECO:0000256" key="2">
    <source>
        <dbReference type="ARBA" id="ARBA00007362"/>
    </source>
</evidence>
<feature type="transmembrane region" description="Helical" evidence="7">
    <location>
        <begin position="67"/>
        <end position="88"/>
    </location>
</feature>
<dbReference type="PANTHER" id="PTHR32322">
    <property type="entry name" value="INNER MEMBRANE TRANSPORTER"/>
    <property type="match status" value="1"/>
</dbReference>
<dbReference type="PANTHER" id="PTHR32322:SF18">
    <property type="entry name" value="S-ADENOSYLMETHIONINE_S-ADENOSYLHOMOCYSTEINE TRANSPORTER"/>
    <property type="match status" value="1"/>
</dbReference>
<feature type="transmembrane region" description="Helical" evidence="7">
    <location>
        <begin position="125"/>
        <end position="145"/>
    </location>
</feature>
<evidence type="ECO:0000256" key="4">
    <source>
        <dbReference type="ARBA" id="ARBA00022692"/>
    </source>
</evidence>
<dbReference type="AlphaFoldDB" id="A0A1H9NUM3"/>
<sequence length="301" mass="33662">MLTAYFLMILVVIFYAGNILVGKAINDLLPFTIAFFRLLIAFLIVLPFAWKKTWEHREIFIRYKKPFFWMTLSGVTFFNTFIYASLQFTTSTNVAVLETLIPALTVVLSAYILKEKLYRIQWAGVMLSLLGAVWVVVDGSIFQLVRMDWNPGDLIMTGAIICWSAYSIFVKKYMHLFPAFAALLVMTGLSLIVLLPFVAAEWMWTGVPQLLETDIVTGLLYLGIFPSFIALIFFNRAVGILGASKASVFLNFLPVATMLGAYLWLGEAITIMQVTGAAIVISGVLITTQGFRLKKQSGVTN</sequence>
<evidence type="ECO:0000256" key="1">
    <source>
        <dbReference type="ARBA" id="ARBA00004651"/>
    </source>
</evidence>
<protein>
    <submittedName>
        <fullName evidence="9">Threonine/homoserine efflux transporter RhtA</fullName>
    </submittedName>
</protein>
<feature type="domain" description="EamA" evidence="8">
    <location>
        <begin position="3"/>
        <end position="136"/>
    </location>
</feature>
<dbReference type="GO" id="GO:0005886">
    <property type="term" value="C:plasma membrane"/>
    <property type="evidence" value="ECO:0007669"/>
    <property type="project" value="UniProtKB-SubCell"/>
</dbReference>
<evidence type="ECO:0000256" key="6">
    <source>
        <dbReference type="ARBA" id="ARBA00023136"/>
    </source>
</evidence>
<feature type="transmembrane region" description="Helical" evidence="7">
    <location>
        <begin position="176"/>
        <end position="195"/>
    </location>
</feature>
<dbReference type="STRING" id="1601833.SAMN05518684_1019"/>
<dbReference type="SUPFAM" id="SSF103481">
    <property type="entry name" value="Multidrug resistance efflux transporter EmrE"/>
    <property type="match status" value="2"/>
</dbReference>
<feature type="transmembrane region" description="Helical" evidence="7">
    <location>
        <begin position="5"/>
        <end position="22"/>
    </location>
</feature>
<reference evidence="10" key="1">
    <citation type="submission" date="2016-10" db="EMBL/GenBank/DDBJ databases">
        <authorList>
            <person name="Varghese N."/>
            <person name="Submissions S."/>
        </authorList>
    </citation>
    <scope>NUCLEOTIDE SEQUENCE [LARGE SCALE GENOMIC DNA]</scope>
    <source>
        <strain evidence="10">S9</strain>
    </source>
</reference>
<gene>
    <name evidence="9" type="ORF">SAMN05518684_1019</name>
</gene>
<evidence type="ECO:0000259" key="8">
    <source>
        <dbReference type="Pfam" id="PF00892"/>
    </source>
</evidence>
<feature type="transmembrane region" description="Helical" evidence="7">
    <location>
        <begin position="28"/>
        <end position="46"/>
    </location>
</feature>
<dbReference type="InterPro" id="IPR037185">
    <property type="entry name" value="EmrE-like"/>
</dbReference>
<comment type="subcellular location">
    <subcellularLocation>
        <location evidence="1">Cell membrane</location>
        <topology evidence="1">Multi-pass membrane protein</topology>
    </subcellularLocation>
</comment>
<evidence type="ECO:0000256" key="5">
    <source>
        <dbReference type="ARBA" id="ARBA00022989"/>
    </source>
</evidence>